<feature type="compositionally biased region" description="Basic and acidic residues" evidence="3">
    <location>
        <begin position="847"/>
        <end position="862"/>
    </location>
</feature>
<dbReference type="AlphaFoldDB" id="A0A6A0GSL3"/>
<feature type="compositionally biased region" description="Acidic residues" evidence="3">
    <location>
        <begin position="490"/>
        <end position="549"/>
    </location>
</feature>
<dbReference type="GO" id="GO:0003723">
    <property type="term" value="F:RNA binding"/>
    <property type="evidence" value="ECO:0007669"/>
    <property type="project" value="TreeGrafter"/>
</dbReference>
<evidence type="ECO:0000256" key="3">
    <source>
        <dbReference type="SAM" id="MobiDB-lite"/>
    </source>
</evidence>
<accession>A0A6A0GSL3</accession>
<dbReference type="InterPro" id="IPR039883">
    <property type="entry name" value="Fcf2/DNTTIP2"/>
</dbReference>
<feature type="region of interest" description="Disordered" evidence="3">
    <location>
        <begin position="839"/>
        <end position="862"/>
    </location>
</feature>
<reference evidence="5" key="3">
    <citation type="submission" date="2019-06" db="EMBL/GenBank/DDBJ databases">
        <authorList>
            <person name="Poynton C."/>
            <person name="Hasenbein S."/>
            <person name="Benoit J.B."/>
            <person name="Sepulveda M.S."/>
            <person name="Poelchau M.F."/>
            <person name="Murali S.C."/>
            <person name="Chen S."/>
            <person name="Glastad K.M."/>
            <person name="Werren J.H."/>
            <person name="Vineis J.H."/>
            <person name="Bowen J.L."/>
            <person name="Friedrich M."/>
            <person name="Jones J."/>
            <person name="Robertson H.M."/>
            <person name="Feyereisen R."/>
            <person name="Mechler-Hickson A."/>
            <person name="Mathers N."/>
            <person name="Lee C.E."/>
            <person name="Colbourne J.K."/>
            <person name="Biales A."/>
            <person name="Johnston J.S."/>
            <person name="Wellborn G.A."/>
            <person name="Rosendale A.J."/>
            <person name="Cridge A.G."/>
            <person name="Munoz-Torres M.C."/>
            <person name="Bain P.A."/>
            <person name="Manny A.R."/>
            <person name="Major K.M."/>
            <person name="Lambert F.N."/>
            <person name="Vulpe C.D."/>
            <person name="Tuck P."/>
            <person name="Blalock B.J."/>
            <person name="Lin Y.-Y."/>
            <person name="Smith M.E."/>
            <person name="Ochoa-Acuna H."/>
            <person name="Chen M.-J.M."/>
            <person name="Childers C.P."/>
            <person name="Qu J."/>
            <person name="Dugan S."/>
            <person name="Lee S.L."/>
            <person name="Chao H."/>
            <person name="Dinh H."/>
            <person name="Han Y."/>
            <person name="Doddapaneni H."/>
            <person name="Worley K.C."/>
            <person name="Muzny D.M."/>
            <person name="Gibbs R.A."/>
            <person name="Richards S."/>
        </authorList>
    </citation>
    <scope>NUCLEOTIDE SEQUENCE</scope>
    <source>
        <strain evidence="5">HAZT.00-mixed</strain>
        <tissue evidence="5">Whole organism</tissue>
    </source>
</reference>
<name>A0A6A0GSL3_HYAAZ</name>
<reference evidence="5" key="1">
    <citation type="submission" date="2014-08" db="EMBL/GenBank/DDBJ databases">
        <authorList>
            <person name="Murali S."/>
            <person name="Richards S."/>
            <person name="Bandaranaike D."/>
            <person name="Bellair M."/>
            <person name="Blankenburg K."/>
            <person name="Chao H."/>
            <person name="Dinh H."/>
            <person name="Doddapaneni H."/>
            <person name="Dugan-Rocha S."/>
            <person name="Elkadiri S."/>
            <person name="Gnanaolivu R."/>
            <person name="Hughes D."/>
            <person name="Lee S."/>
            <person name="Li M."/>
            <person name="Ming W."/>
            <person name="Munidasa M."/>
            <person name="Muniz J."/>
            <person name="Nguyen L."/>
            <person name="Osuji N."/>
            <person name="Pu L.-L."/>
            <person name="Puazo M."/>
            <person name="Skinner E."/>
            <person name="Qu C."/>
            <person name="Quiroz J."/>
            <person name="Raj R."/>
            <person name="Weissenberger G."/>
            <person name="Xin Y."/>
            <person name="Zou X."/>
            <person name="Han Y."/>
            <person name="Worley K."/>
            <person name="Muzny D."/>
            <person name="Gibbs R."/>
        </authorList>
    </citation>
    <scope>NUCLEOTIDE SEQUENCE</scope>
    <source>
        <strain evidence="5">HAZT.00-mixed</strain>
        <tissue evidence="5">Whole organism</tissue>
    </source>
</reference>
<dbReference type="SMART" id="SM00386">
    <property type="entry name" value="HAT"/>
    <property type="match status" value="3"/>
</dbReference>
<feature type="domain" description="Fcf2 pre-rRNA processing C-terminal" evidence="4">
    <location>
        <begin position="852"/>
        <end position="944"/>
    </location>
</feature>
<organism evidence="5">
    <name type="scientific">Hyalella azteca</name>
    <name type="common">Amphipod</name>
    <dbReference type="NCBI Taxonomy" id="294128"/>
    <lineage>
        <taxon>Eukaryota</taxon>
        <taxon>Metazoa</taxon>
        <taxon>Ecdysozoa</taxon>
        <taxon>Arthropoda</taxon>
        <taxon>Crustacea</taxon>
        <taxon>Multicrustacea</taxon>
        <taxon>Malacostraca</taxon>
        <taxon>Eumalacostraca</taxon>
        <taxon>Peracarida</taxon>
        <taxon>Amphipoda</taxon>
        <taxon>Senticaudata</taxon>
        <taxon>Talitrida</taxon>
        <taxon>Talitroidea</taxon>
        <taxon>Hyalellidae</taxon>
        <taxon>Hyalella</taxon>
    </lineage>
</organism>
<dbReference type="InterPro" id="IPR014810">
    <property type="entry name" value="Fcf2_C"/>
</dbReference>
<dbReference type="Gene3D" id="1.25.40.10">
    <property type="entry name" value="Tetratricopeptide repeat domain"/>
    <property type="match status" value="1"/>
</dbReference>
<dbReference type="Proteomes" id="UP000711488">
    <property type="component" value="Unassembled WGS sequence"/>
</dbReference>
<evidence type="ECO:0000259" key="4">
    <source>
        <dbReference type="Pfam" id="PF08698"/>
    </source>
</evidence>
<comment type="subcellular location">
    <subcellularLocation>
        <location evidence="1">Nucleus</location>
        <location evidence="1">Nucleolus</location>
    </subcellularLocation>
</comment>
<keyword evidence="2" id="KW-0539">Nucleus</keyword>
<evidence type="ECO:0000313" key="5">
    <source>
        <dbReference type="EMBL" id="KAA0186822.1"/>
    </source>
</evidence>
<dbReference type="InterPro" id="IPR003107">
    <property type="entry name" value="HAT"/>
</dbReference>
<feature type="region of interest" description="Disordered" evidence="3">
    <location>
        <begin position="419"/>
        <end position="564"/>
    </location>
</feature>
<dbReference type="Pfam" id="PF08698">
    <property type="entry name" value="Fcf2"/>
    <property type="match status" value="1"/>
</dbReference>
<dbReference type="GO" id="GO:0006396">
    <property type="term" value="P:RNA processing"/>
    <property type="evidence" value="ECO:0007669"/>
    <property type="project" value="InterPro"/>
</dbReference>
<gene>
    <name evidence="5" type="ORF">HAZT_HAZT000296</name>
</gene>
<dbReference type="PANTHER" id="PTHR21686">
    <property type="entry name" value="DEOXYNUCLEOTIDYLTRANSFERASE TERMINAL-INTERACTING PROTEIN 2"/>
    <property type="match status" value="1"/>
</dbReference>
<proteinExistence type="predicted"/>
<dbReference type="PANTHER" id="PTHR21686:SF12">
    <property type="entry name" value="DEOXYNUCLEOTIDYLTRANSFERASE TERMINAL-INTERACTING PROTEIN 2"/>
    <property type="match status" value="1"/>
</dbReference>
<feature type="compositionally biased region" description="Acidic residues" evidence="3">
    <location>
        <begin position="459"/>
        <end position="478"/>
    </location>
</feature>
<dbReference type="InterPro" id="IPR011990">
    <property type="entry name" value="TPR-like_helical_dom_sf"/>
</dbReference>
<dbReference type="OrthoDB" id="427886at2759"/>
<evidence type="ECO:0000256" key="1">
    <source>
        <dbReference type="ARBA" id="ARBA00004604"/>
    </source>
</evidence>
<evidence type="ECO:0000256" key="2">
    <source>
        <dbReference type="ARBA" id="ARBA00023242"/>
    </source>
</evidence>
<reference evidence="5" key="2">
    <citation type="journal article" date="2018" name="Environ. Sci. Technol.">
        <title>The Toxicogenome of Hyalella azteca: A Model for Sediment Ecotoxicology and Evolutionary Toxicology.</title>
        <authorList>
            <person name="Poynton H.C."/>
            <person name="Hasenbein S."/>
            <person name="Benoit J.B."/>
            <person name="Sepulveda M.S."/>
            <person name="Poelchau M.F."/>
            <person name="Hughes D.S.T."/>
            <person name="Murali S.C."/>
            <person name="Chen S."/>
            <person name="Glastad K.M."/>
            <person name="Goodisman M.A.D."/>
            <person name="Werren J.H."/>
            <person name="Vineis J.H."/>
            <person name="Bowen J.L."/>
            <person name="Friedrich M."/>
            <person name="Jones J."/>
            <person name="Robertson H.M."/>
            <person name="Feyereisen R."/>
            <person name="Mechler-Hickson A."/>
            <person name="Mathers N."/>
            <person name="Lee C.E."/>
            <person name="Colbourne J.K."/>
            <person name="Biales A."/>
            <person name="Johnston J.S."/>
            <person name="Wellborn G.A."/>
            <person name="Rosendale A.J."/>
            <person name="Cridge A.G."/>
            <person name="Munoz-Torres M.C."/>
            <person name="Bain P.A."/>
            <person name="Manny A.R."/>
            <person name="Major K.M."/>
            <person name="Lambert F.N."/>
            <person name="Vulpe C.D."/>
            <person name="Tuck P."/>
            <person name="Blalock B.J."/>
            <person name="Lin Y.Y."/>
            <person name="Smith M.E."/>
            <person name="Ochoa-Acuna H."/>
            <person name="Chen M.M."/>
            <person name="Childers C.P."/>
            <person name="Qu J."/>
            <person name="Dugan S."/>
            <person name="Lee S.L."/>
            <person name="Chao H."/>
            <person name="Dinh H."/>
            <person name="Han Y."/>
            <person name="Doddapaneni H."/>
            <person name="Worley K.C."/>
            <person name="Muzny D.M."/>
            <person name="Gibbs R.A."/>
            <person name="Richards S."/>
        </authorList>
    </citation>
    <scope>NUCLEOTIDE SEQUENCE</scope>
    <source>
        <strain evidence="5">HAZT.00-mixed</strain>
        <tissue evidence="5">Whole organism</tissue>
    </source>
</reference>
<feature type="non-terminal residue" evidence="5">
    <location>
        <position position="946"/>
    </location>
</feature>
<sequence>MFEKVPQIEHCIFKRLHKLLSLATQRFPHDLQLWEKRIRFCKSIGFPTVVYHAYREMSRKHPRILSVWIDWARYEVSMFGKFEKAREILVSQAVMHHPGSKPLFREIFRFELMYCEHLFHGRYTGDPANDGSVEVLSDSMRKIFACDGARLVFEEAVAEHPDVSTAIEFYHVAQHFSFAAKLTEEIFQKICQAHDGKAEVRLLKAEREALELLLDPLENEDQEETSAGEEYLAPYLLQTLHLLAARLDKLCDPQISSLMPKQMLVWVTVQQEFPELAWQHSTQELLQRVCDGTSACAAVYALAQLAKSGSGGNAMLIEVFKKLETRLPEAWRHSALRCVLGALQPGPERMSFLEQHSNIRSLDRVLNLVSVWAGLSAARKVYAKYELFPPFSSELHATMCFLELGGDASVPLMESMAKSQDSHEYVEPEDQWGIDTKGDGGASDQEDEMKSVKETESVSGEEQEDAASDEESPDENETESVNVEERENDLSDDEVDSDESQDEVETESLAGEELEDDASEEEVEDEESHDDVEGEDNDGAESSSDDEISDHEAKMQKRFPVKKKETKLTKKHEIDVERIRRIFKTVIRLLGGKHHEVWLAYRQFEVQFGDTKSVSGVNQDAEHHMDAWCLLAYKNSLLDIQHERFVDASETVEQLHPEGGSVIKITVPPKPSFLRQMPKNFIARLNAAEVKQRNAFLAAIAAIEALTDDKPDSPAPLGRTWYDVLTVLLDGRHILPRRAPEAESRHVTAPIDGCFRDARLPESSSFCGVAKASKTKVVKSSSSLSLLPGEHCSDAVLRHNKFSAVTCRNPRDDLDAMLAKSATLKPEFLKKKALDSVMSKKAAKKKAREERQKTAGKGWDHMKAPEMTPEIANDIELLKMRGIIDPKQRFKSTHMKVGLHKGIEVTPKYFQIAKLKDDPIHFYNRLTKKQRKPTLAEEIINDQELV</sequence>
<protein>
    <recommendedName>
        <fullName evidence="4">Fcf2 pre-rRNA processing C-terminal domain-containing protein</fullName>
    </recommendedName>
</protein>
<dbReference type="EMBL" id="JQDR03015353">
    <property type="protein sequence ID" value="KAA0186822.1"/>
    <property type="molecule type" value="Genomic_DNA"/>
</dbReference>
<dbReference type="GO" id="GO:0005730">
    <property type="term" value="C:nucleolus"/>
    <property type="evidence" value="ECO:0007669"/>
    <property type="project" value="UniProtKB-SubCell"/>
</dbReference>
<comment type="caution">
    <text evidence="5">The sequence shown here is derived from an EMBL/GenBank/DDBJ whole genome shotgun (WGS) entry which is preliminary data.</text>
</comment>